<dbReference type="FunFam" id="2.60.120.230:FF:000001">
    <property type="entry name" value="Monooxygenase, DBH-like 1"/>
    <property type="match status" value="1"/>
</dbReference>
<organism evidence="6 7">
    <name type="scientific">Ramazzottius varieornatus</name>
    <name type="common">Water bear</name>
    <name type="synonym">Tardigrade</name>
    <dbReference type="NCBI Taxonomy" id="947166"/>
    <lineage>
        <taxon>Eukaryota</taxon>
        <taxon>Metazoa</taxon>
        <taxon>Ecdysozoa</taxon>
        <taxon>Tardigrada</taxon>
        <taxon>Eutardigrada</taxon>
        <taxon>Parachela</taxon>
        <taxon>Hypsibioidea</taxon>
        <taxon>Ramazzottiidae</taxon>
        <taxon>Ramazzottius</taxon>
    </lineage>
</organism>
<reference evidence="6 7" key="1">
    <citation type="journal article" date="2016" name="Nat. Commun.">
        <title>Extremotolerant tardigrade genome and improved radiotolerance of human cultured cells by tardigrade-unique protein.</title>
        <authorList>
            <person name="Hashimoto T."/>
            <person name="Horikawa D.D."/>
            <person name="Saito Y."/>
            <person name="Kuwahara H."/>
            <person name="Kozuka-Hata H."/>
            <person name="Shin-I T."/>
            <person name="Minakuchi Y."/>
            <person name="Ohishi K."/>
            <person name="Motoyama A."/>
            <person name="Aizu T."/>
            <person name="Enomoto A."/>
            <person name="Kondo K."/>
            <person name="Tanaka S."/>
            <person name="Hara Y."/>
            <person name="Koshikawa S."/>
            <person name="Sagara H."/>
            <person name="Miura T."/>
            <person name="Yokobori S."/>
            <person name="Miyagawa K."/>
            <person name="Suzuki Y."/>
            <person name="Kubo T."/>
            <person name="Oyama M."/>
            <person name="Kohara Y."/>
            <person name="Fujiyama A."/>
            <person name="Arakawa K."/>
            <person name="Katayama T."/>
            <person name="Toyoda A."/>
            <person name="Kunieda T."/>
        </authorList>
    </citation>
    <scope>NUCLEOTIDE SEQUENCE [LARGE SCALE GENOMIC DNA]</scope>
    <source>
        <strain evidence="6 7">YOKOZUNA-1</strain>
    </source>
</reference>
<keyword evidence="7" id="KW-1185">Reference proteome</keyword>
<dbReference type="InterPro" id="IPR036939">
    <property type="entry name" value="Cu2_ascorb_mOase_N_sf"/>
</dbReference>
<comment type="caution">
    <text evidence="6">The sequence shown here is derived from an EMBL/GenBank/DDBJ whole genome shotgun (WGS) entry which is preliminary data.</text>
</comment>
<evidence type="ECO:0000313" key="6">
    <source>
        <dbReference type="EMBL" id="GAU95210.1"/>
    </source>
</evidence>
<dbReference type="InterPro" id="IPR000323">
    <property type="entry name" value="Cu2_ascorb_mOase_N"/>
</dbReference>
<dbReference type="GO" id="GO:0005507">
    <property type="term" value="F:copper ion binding"/>
    <property type="evidence" value="ECO:0007669"/>
    <property type="project" value="InterPro"/>
</dbReference>
<dbReference type="InterPro" id="IPR000945">
    <property type="entry name" value="DBH-like"/>
</dbReference>
<dbReference type="InterPro" id="IPR005018">
    <property type="entry name" value="DOMON_domain"/>
</dbReference>
<feature type="domain" description="DOMON" evidence="5">
    <location>
        <begin position="43"/>
        <end position="165"/>
    </location>
</feature>
<dbReference type="Gene3D" id="2.60.120.230">
    <property type="match status" value="1"/>
</dbReference>
<dbReference type="EMBL" id="BDGG01000003">
    <property type="protein sequence ID" value="GAU95210.1"/>
    <property type="molecule type" value="Genomic_DNA"/>
</dbReference>
<dbReference type="InterPro" id="IPR024548">
    <property type="entry name" value="Cu2_monoox_C"/>
</dbReference>
<dbReference type="STRING" id="947166.A0A1D1V2W7"/>
<sequence>MASSGLGQILSLLYWSLCGLIRGGYGEVSSITLNQETFLDPDQNFFLRWGYNSTHIDVEVTAQTLGWLSVAISPNGGMDTSDGMIAWVEDSTGEVTVQDRWLSATKPYSPKRIIYKLDAQQDWVLVSGSQNATHTTIRAIRRLVTCDSEDRPFTKDTVRLLFALHPEDPIPWAVWFSHHAERGTRSLMMLSDSFRVNSTSMQTEKSRDLQQLNIVADKVSISATSRTMYYCSLIKLPTFSEKRHVITTQPVVTKGNEAIVHHVLAYLCKDKIDDTFPERGFDCTYDQPRPMRNLVTSNCTTIIGVFGIGSEPYHYPAEAGFPLTPEMSGRYVFLENHYDNPNGLAITDSSGIRLTTTTKLRPNDAATMMAGYSDVGYSMMIPPKVEDFVIYARCTQNCTVAILPDTGVKIINVLLHTHLLGRKLYLRQIRKNKELAPIAKDEFYDFNYQESQRLNPPRVILPGDELIMECHYNSLARDNVTFGGWGTPEEMCMAFVTYYPATPVITFCSSETSLNSVIPVTGTPFTSVGTSLTANETTDLVTAMQDSEAKRTAYKNYMSTTFQWTQQNLKAMQNLQRFTNYSAHCISNSSKPSPQFLILKPGNYSSYREASTCPVPGPTVRLTSQKQHTSARPKSLPISTPPIRIPSSEAGVFRTDHATVLSIIAVSHIFIFV</sequence>
<dbReference type="Pfam" id="PF01082">
    <property type="entry name" value="Cu2_monooxygen"/>
    <property type="match status" value="1"/>
</dbReference>
<dbReference type="Pfam" id="PF03712">
    <property type="entry name" value="Cu2_monoox_C"/>
    <property type="match status" value="1"/>
</dbReference>
<dbReference type="Pfam" id="PF03351">
    <property type="entry name" value="DOMON"/>
    <property type="match status" value="1"/>
</dbReference>
<dbReference type="InterPro" id="IPR008977">
    <property type="entry name" value="PHM/PNGase_F_dom_sf"/>
</dbReference>
<keyword evidence="2" id="KW-1015">Disulfide bond</keyword>
<accession>A0A1D1V2W7</accession>
<evidence type="ECO:0000313" key="7">
    <source>
        <dbReference type="Proteomes" id="UP000186922"/>
    </source>
</evidence>
<evidence type="ECO:0000256" key="3">
    <source>
        <dbReference type="ARBA" id="ARBA00023180"/>
    </source>
</evidence>
<dbReference type="GO" id="GO:0042421">
    <property type="term" value="P:norepinephrine biosynthetic process"/>
    <property type="evidence" value="ECO:0007669"/>
    <property type="project" value="TreeGrafter"/>
</dbReference>
<dbReference type="SUPFAM" id="SSF49344">
    <property type="entry name" value="CBD9-like"/>
    <property type="match status" value="1"/>
</dbReference>
<dbReference type="GO" id="GO:0042420">
    <property type="term" value="P:dopamine catabolic process"/>
    <property type="evidence" value="ECO:0007669"/>
    <property type="project" value="TreeGrafter"/>
</dbReference>
<dbReference type="PANTHER" id="PTHR10157:SF23">
    <property type="entry name" value="MOXD1 HOMOLOG 1"/>
    <property type="match status" value="1"/>
</dbReference>
<evidence type="ECO:0000256" key="4">
    <source>
        <dbReference type="SAM" id="SignalP"/>
    </source>
</evidence>
<dbReference type="InterPro" id="IPR045266">
    <property type="entry name" value="DOH_DOMON"/>
</dbReference>
<dbReference type="PROSITE" id="PS50836">
    <property type="entry name" value="DOMON"/>
    <property type="match status" value="1"/>
</dbReference>
<gene>
    <name evidence="6" type="primary">RvY_06866-1</name>
    <name evidence="6" type="synonym">RvY_06866.1</name>
    <name evidence="6" type="ORF">RvY_06866</name>
</gene>
<dbReference type="InterPro" id="IPR014784">
    <property type="entry name" value="Cu2_ascorb_mOase-like_C"/>
</dbReference>
<feature type="chain" id="PRO_5008897957" description="DOMON domain-containing protein" evidence="4">
    <location>
        <begin position="27"/>
        <end position="673"/>
    </location>
</feature>
<dbReference type="AlphaFoldDB" id="A0A1D1V2W7"/>
<evidence type="ECO:0000256" key="2">
    <source>
        <dbReference type="ARBA" id="ARBA00023157"/>
    </source>
</evidence>
<dbReference type="GO" id="GO:0006589">
    <property type="term" value="P:octopamine biosynthetic process"/>
    <property type="evidence" value="ECO:0007669"/>
    <property type="project" value="TreeGrafter"/>
</dbReference>
<keyword evidence="3" id="KW-0325">Glycoprotein</keyword>
<dbReference type="Gene3D" id="2.60.120.310">
    <property type="entry name" value="Copper type II, ascorbate-dependent monooxygenase, N-terminal domain"/>
    <property type="match status" value="1"/>
</dbReference>
<evidence type="ECO:0000259" key="5">
    <source>
        <dbReference type="PROSITE" id="PS50836"/>
    </source>
</evidence>
<dbReference type="Gene3D" id="2.60.40.1210">
    <property type="entry name" value="Cellobiose dehydrogenase, cytochrome domain"/>
    <property type="match status" value="1"/>
</dbReference>
<keyword evidence="4" id="KW-0732">Signal</keyword>
<comment type="similarity">
    <text evidence="1">Belongs to the copper type II ascorbate-dependent monooxygenase family.</text>
</comment>
<protein>
    <recommendedName>
        <fullName evidence="5">DOMON domain-containing protein</fullName>
    </recommendedName>
</protein>
<dbReference type="GO" id="GO:0030667">
    <property type="term" value="C:secretory granule membrane"/>
    <property type="evidence" value="ECO:0007669"/>
    <property type="project" value="TreeGrafter"/>
</dbReference>
<dbReference type="CDD" id="cd09631">
    <property type="entry name" value="DOMON_DOH"/>
    <property type="match status" value="1"/>
</dbReference>
<feature type="signal peptide" evidence="4">
    <location>
        <begin position="1"/>
        <end position="26"/>
    </location>
</feature>
<dbReference type="GO" id="GO:0005615">
    <property type="term" value="C:extracellular space"/>
    <property type="evidence" value="ECO:0007669"/>
    <property type="project" value="TreeGrafter"/>
</dbReference>
<dbReference type="GO" id="GO:0004500">
    <property type="term" value="F:dopamine beta-monooxygenase activity"/>
    <property type="evidence" value="ECO:0007669"/>
    <property type="project" value="InterPro"/>
</dbReference>
<dbReference type="PANTHER" id="PTHR10157">
    <property type="entry name" value="DOPAMINE BETA HYDROXYLASE RELATED"/>
    <property type="match status" value="1"/>
</dbReference>
<dbReference type="OrthoDB" id="10003276at2759"/>
<dbReference type="Proteomes" id="UP000186922">
    <property type="component" value="Unassembled WGS sequence"/>
</dbReference>
<dbReference type="SUPFAM" id="SSF49742">
    <property type="entry name" value="PHM/PNGase F"/>
    <property type="match status" value="2"/>
</dbReference>
<proteinExistence type="inferred from homology"/>
<dbReference type="SMART" id="SM00664">
    <property type="entry name" value="DoH"/>
    <property type="match status" value="1"/>
</dbReference>
<evidence type="ECO:0000256" key="1">
    <source>
        <dbReference type="ARBA" id="ARBA00010676"/>
    </source>
</evidence>
<name>A0A1D1V2W7_RAMVA</name>